<keyword evidence="5" id="KW-1185">Reference proteome</keyword>
<accession>A0A7J9SMJ2</accession>
<sequence length="60" mass="7101">MAKDPDIKRRMDRVEEIIDQFDADEESLEDGREFYDEGQELLAEIRERLQDGDGEVIEIE</sequence>
<dbReference type="Pfam" id="PF02609">
    <property type="entry name" value="Exonuc_VII_S"/>
    <property type="match status" value="1"/>
</dbReference>
<name>A0A7J9SMJ2_9EURY</name>
<dbReference type="AlphaFoldDB" id="A0A7J9SMJ2"/>
<dbReference type="RefSeq" id="WP_185194156.1">
    <property type="nucleotide sequence ID" value="NZ_JACKXD010000007.1"/>
</dbReference>
<dbReference type="EMBL" id="JACKXD010000007">
    <property type="protein sequence ID" value="MBB6647782.1"/>
    <property type="molecule type" value="Genomic_DNA"/>
</dbReference>
<dbReference type="GO" id="GO:0006308">
    <property type="term" value="P:DNA catabolic process"/>
    <property type="evidence" value="ECO:0007669"/>
    <property type="project" value="InterPro"/>
</dbReference>
<organism evidence="4 5">
    <name type="scientific">Halobellus ruber</name>
    <dbReference type="NCBI Taxonomy" id="2761102"/>
    <lineage>
        <taxon>Archaea</taxon>
        <taxon>Methanobacteriati</taxon>
        <taxon>Methanobacteriota</taxon>
        <taxon>Stenosarchaea group</taxon>
        <taxon>Halobacteria</taxon>
        <taxon>Halobacteriales</taxon>
        <taxon>Haloferacaceae</taxon>
        <taxon>Halobellus</taxon>
    </lineage>
</organism>
<dbReference type="InterPro" id="IPR037004">
    <property type="entry name" value="Exonuc_VII_ssu_sf"/>
</dbReference>
<evidence type="ECO:0000256" key="1">
    <source>
        <dbReference type="ARBA" id="ARBA00022490"/>
    </source>
</evidence>
<comment type="caution">
    <text evidence="4">The sequence shown here is derived from an EMBL/GenBank/DDBJ whole genome shotgun (WGS) entry which is preliminary data.</text>
</comment>
<proteinExistence type="predicted"/>
<evidence type="ECO:0000313" key="4">
    <source>
        <dbReference type="EMBL" id="MBB6647782.1"/>
    </source>
</evidence>
<keyword evidence="3" id="KW-0378">Hydrolase</keyword>
<evidence type="ECO:0000256" key="2">
    <source>
        <dbReference type="ARBA" id="ARBA00022722"/>
    </source>
</evidence>
<dbReference type="GO" id="GO:0008855">
    <property type="term" value="F:exodeoxyribonuclease VII activity"/>
    <property type="evidence" value="ECO:0007669"/>
    <property type="project" value="InterPro"/>
</dbReference>
<reference evidence="4 5" key="1">
    <citation type="submission" date="2020-08" db="EMBL/GenBank/DDBJ databases">
        <authorList>
            <person name="Seo M.-J."/>
        </authorList>
    </citation>
    <scope>NUCLEOTIDE SEQUENCE [LARGE SCALE GENOMIC DNA]</scope>
    <source>
        <strain evidence="4 5">MBLA0160</strain>
    </source>
</reference>
<dbReference type="GO" id="GO:0009318">
    <property type="term" value="C:exodeoxyribonuclease VII complex"/>
    <property type="evidence" value="ECO:0007669"/>
    <property type="project" value="InterPro"/>
</dbReference>
<dbReference type="InterPro" id="IPR003761">
    <property type="entry name" value="Exonuc_VII_S"/>
</dbReference>
<dbReference type="Proteomes" id="UP000546257">
    <property type="component" value="Unassembled WGS sequence"/>
</dbReference>
<protein>
    <submittedName>
        <fullName evidence="4">Exodeoxyribonuclease VII small subunit</fullName>
    </submittedName>
</protein>
<evidence type="ECO:0000256" key="3">
    <source>
        <dbReference type="ARBA" id="ARBA00022801"/>
    </source>
</evidence>
<gene>
    <name evidence="4" type="ORF">H5V44_16080</name>
</gene>
<dbReference type="Gene3D" id="1.10.287.1040">
    <property type="entry name" value="Exonuclease VII, small subunit"/>
    <property type="match status" value="1"/>
</dbReference>
<dbReference type="SUPFAM" id="SSF116842">
    <property type="entry name" value="XseB-like"/>
    <property type="match status" value="1"/>
</dbReference>
<evidence type="ECO:0000313" key="5">
    <source>
        <dbReference type="Proteomes" id="UP000546257"/>
    </source>
</evidence>
<keyword evidence="2" id="KW-0540">Nuclease</keyword>
<keyword evidence="1" id="KW-0963">Cytoplasm</keyword>